<feature type="domain" description="Btz" evidence="14">
    <location>
        <begin position="155"/>
        <end position="256"/>
    </location>
</feature>
<dbReference type="GO" id="GO:0003729">
    <property type="term" value="F:mRNA binding"/>
    <property type="evidence" value="ECO:0007669"/>
    <property type="project" value="InterPro"/>
</dbReference>
<feature type="region of interest" description="Disordered" evidence="13">
    <location>
        <begin position="486"/>
        <end position="516"/>
    </location>
</feature>
<feature type="compositionally biased region" description="Low complexity" evidence="13">
    <location>
        <begin position="391"/>
        <end position="413"/>
    </location>
</feature>
<feature type="compositionally biased region" description="Pro residues" evidence="13">
    <location>
        <begin position="499"/>
        <end position="516"/>
    </location>
</feature>
<evidence type="ECO:0000256" key="11">
    <source>
        <dbReference type="ARBA" id="ARBA00023187"/>
    </source>
</evidence>
<comment type="similarity">
    <text evidence="3">Belongs to the CASC3 family.</text>
</comment>
<keyword evidence="6" id="KW-0507">mRNA processing</keyword>
<keyword evidence="5" id="KW-0963">Cytoplasm</keyword>
<evidence type="ECO:0000256" key="6">
    <source>
        <dbReference type="ARBA" id="ARBA00022664"/>
    </source>
</evidence>
<evidence type="ECO:0000256" key="5">
    <source>
        <dbReference type="ARBA" id="ARBA00022490"/>
    </source>
</evidence>
<dbReference type="EMBL" id="SSOP01000010">
    <property type="protein sequence ID" value="KAB5595362.1"/>
    <property type="molecule type" value="Genomic_DNA"/>
</dbReference>
<keyword evidence="9" id="KW-0694">RNA-binding</keyword>
<comment type="caution">
    <text evidence="15">The sequence shown here is derived from an EMBL/GenBank/DDBJ whole genome shotgun (WGS) entry which is preliminary data.</text>
</comment>
<organism evidence="15 16">
    <name type="scientific">Ceratobasidium theobromae</name>
    <dbReference type="NCBI Taxonomy" id="1582974"/>
    <lineage>
        <taxon>Eukaryota</taxon>
        <taxon>Fungi</taxon>
        <taxon>Dikarya</taxon>
        <taxon>Basidiomycota</taxon>
        <taxon>Agaricomycotina</taxon>
        <taxon>Agaricomycetes</taxon>
        <taxon>Cantharellales</taxon>
        <taxon>Ceratobasidiaceae</taxon>
        <taxon>Ceratobasidium</taxon>
    </lineage>
</organism>
<dbReference type="OrthoDB" id="3361414at2759"/>
<feature type="region of interest" description="Disordered" evidence="13">
    <location>
        <begin position="389"/>
        <end position="422"/>
    </location>
</feature>
<evidence type="ECO:0000256" key="1">
    <source>
        <dbReference type="ARBA" id="ARBA00004123"/>
    </source>
</evidence>
<feature type="compositionally biased region" description="Basic residues" evidence="13">
    <location>
        <begin position="254"/>
        <end position="264"/>
    </location>
</feature>
<feature type="compositionally biased region" description="Pro residues" evidence="13">
    <location>
        <begin position="652"/>
        <end position="662"/>
    </location>
</feature>
<sequence>MSMSQTLPSPPKSLPRKPRAPRRPRRAVASSDDELDRIRSSDSETEESDSDTCSSSEALDTPAPPATATDHSASPPSTRRAKKRSPAKADPSVIPPQSNWDDLVGHDEALDSSGPPIIDFADFVSGALDAAGPSHTEPDQEGGEPVPVSGRGKSRPRGKTQRQAYLERLSEDPSYTPRVGAFWGHDERLLAPELRGMSDWWRGRWSGRGRGRGRANRIPSERPSDQDTPEAAPIERTWAHDGFERLNERDYRPTRGKGRARARGRGGSAREPEQLWTKAPDTHLHIDPSTRPEFPGQGRGITVNLPGQWRPSMVRVSRNPRPAPAQPTPKAPIDVPTEIVVKLPGKDAKVVSVSHPAPAPPVRSTLPEDPETVQPLQDVPPKVVARIPRGSADTASTKSPAASSPVQAVAPKPDTLSRPAPTSAFPVQVLNQTPASVPPKPAPPVHGRTRSQLGAVAFARPPAVPLTDTAVPLAFGSFEPPVAPVPAPPPVTSNTSPSINPPAAVPPPIKDAPPAPPPLNIPSPVSIRPPPPPMASYTPPPTNPYYNPYAYNPLDGATYYSTATPPPPHHPGMYYPANGFFVPPRPSGPVAIRAPGESANPNGVVNGEDSAARPPVPPMWNYYHPHPISHHSHSHSHSHSHGHNSYYSPSATPYPPPPPGPHQPGYYPGVGEYGNVYDYSGGGVYY</sequence>
<evidence type="ECO:0000256" key="13">
    <source>
        <dbReference type="SAM" id="MobiDB-lite"/>
    </source>
</evidence>
<evidence type="ECO:0000256" key="4">
    <source>
        <dbReference type="ARBA" id="ARBA00022448"/>
    </source>
</evidence>
<feature type="region of interest" description="Disordered" evidence="13">
    <location>
        <begin position="355"/>
        <end position="376"/>
    </location>
</feature>
<feature type="compositionally biased region" description="Basic and acidic residues" evidence="13">
    <location>
        <begin position="280"/>
        <end position="290"/>
    </location>
</feature>
<feature type="compositionally biased region" description="Basic and acidic residues" evidence="13">
    <location>
        <begin position="237"/>
        <end position="253"/>
    </location>
</feature>
<keyword evidence="8" id="KW-0810">Translation regulation</keyword>
<gene>
    <name evidence="15" type="ORF">CTheo_1234</name>
</gene>
<evidence type="ECO:0000256" key="10">
    <source>
        <dbReference type="ARBA" id="ARBA00023161"/>
    </source>
</evidence>
<dbReference type="Proteomes" id="UP000383932">
    <property type="component" value="Unassembled WGS sequence"/>
</dbReference>
<evidence type="ECO:0000256" key="3">
    <source>
        <dbReference type="ARBA" id="ARBA00009548"/>
    </source>
</evidence>
<evidence type="ECO:0000313" key="15">
    <source>
        <dbReference type="EMBL" id="KAB5595362.1"/>
    </source>
</evidence>
<protein>
    <submittedName>
        <fullName evidence="15">CASC3/barentsz eIF4AIII-binding protein</fullName>
    </submittedName>
</protein>
<evidence type="ECO:0000256" key="9">
    <source>
        <dbReference type="ARBA" id="ARBA00022884"/>
    </source>
</evidence>
<keyword evidence="16" id="KW-1185">Reference proteome</keyword>
<keyword evidence="12" id="KW-0539">Nucleus</keyword>
<evidence type="ECO:0000256" key="2">
    <source>
        <dbReference type="ARBA" id="ARBA00004496"/>
    </source>
</evidence>
<comment type="subcellular location">
    <subcellularLocation>
        <location evidence="2">Cytoplasm</location>
    </subcellularLocation>
    <subcellularLocation>
        <location evidence="1">Nucleus</location>
    </subcellularLocation>
</comment>
<keyword evidence="11" id="KW-0508">mRNA splicing</keyword>
<dbReference type="GO" id="GO:0006397">
    <property type="term" value="P:mRNA processing"/>
    <property type="evidence" value="ECO:0007669"/>
    <property type="project" value="UniProtKB-KW"/>
</dbReference>
<keyword evidence="7" id="KW-0509">mRNA transport</keyword>
<feature type="region of interest" description="Disordered" evidence="13">
    <location>
        <begin position="631"/>
        <end position="666"/>
    </location>
</feature>
<evidence type="ECO:0000256" key="8">
    <source>
        <dbReference type="ARBA" id="ARBA00022845"/>
    </source>
</evidence>
<evidence type="ECO:0000259" key="14">
    <source>
        <dbReference type="Pfam" id="PF09405"/>
    </source>
</evidence>
<evidence type="ECO:0000313" key="16">
    <source>
        <dbReference type="Proteomes" id="UP000383932"/>
    </source>
</evidence>
<feature type="compositionally biased region" description="Pro residues" evidence="13">
    <location>
        <begin position="321"/>
        <end position="330"/>
    </location>
</feature>
<dbReference type="GO" id="GO:0006417">
    <property type="term" value="P:regulation of translation"/>
    <property type="evidence" value="ECO:0007669"/>
    <property type="project" value="UniProtKB-KW"/>
</dbReference>
<dbReference type="GO" id="GO:0000184">
    <property type="term" value="P:nuclear-transcribed mRNA catabolic process, nonsense-mediated decay"/>
    <property type="evidence" value="ECO:0007669"/>
    <property type="project" value="UniProtKB-KW"/>
</dbReference>
<feature type="compositionally biased region" description="Basic residues" evidence="13">
    <location>
        <begin position="205"/>
        <end position="215"/>
    </location>
</feature>
<name>A0A5N5QUC1_9AGAM</name>
<dbReference type="InterPro" id="IPR018545">
    <property type="entry name" value="Btz_dom"/>
</dbReference>
<keyword evidence="4" id="KW-0813">Transport</keyword>
<feature type="compositionally biased region" description="Low complexity" evidence="13">
    <location>
        <begin position="51"/>
        <end position="78"/>
    </location>
</feature>
<dbReference type="GO" id="GO:0051028">
    <property type="term" value="P:mRNA transport"/>
    <property type="evidence" value="ECO:0007669"/>
    <property type="project" value="UniProtKB-KW"/>
</dbReference>
<dbReference type="Pfam" id="PF09405">
    <property type="entry name" value="Btz"/>
    <property type="match status" value="1"/>
</dbReference>
<feature type="compositionally biased region" description="Basic residues" evidence="13">
    <location>
        <begin position="14"/>
        <end position="26"/>
    </location>
</feature>
<dbReference type="AlphaFoldDB" id="A0A5N5QUC1"/>
<proteinExistence type="inferred from homology"/>
<dbReference type="GO" id="GO:0005737">
    <property type="term" value="C:cytoplasm"/>
    <property type="evidence" value="ECO:0007669"/>
    <property type="project" value="UniProtKB-SubCell"/>
</dbReference>
<feature type="region of interest" description="Disordered" evidence="13">
    <location>
        <begin position="1"/>
        <end position="171"/>
    </location>
</feature>
<evidence type="ECO:0000256" key="7">
    <source>
        <dbReference type="ARBA" id="ARBA00022816"/>
    </source>
</evidence>
<dbReference type="GO" id="GO:0035145">
    <property type="term" value="C:exon-exon junction complex"/>
    <property type="evidence" value="ECO:0007669"/>
    <property type="project" value="InterPro"/>
</dbReference>
<evidence type="ECO:0000256" key="12">
    <source>
        <dbReference type="ARBA" id="ARBA00023242"/>
    </source>
</evidence>
<feature type="region of interest" description="Disordered" evidence="13">
    <location>
        <begin position="201"/>
        <end position="334"/>
    </location>
</feature>
<reference evidence="15 16" key="1">
    <citation type="journal article" date="2019" name="Fungal Biol. Biotechnol.">
        <title>Draft genome sequence of fastidious pathogen Ceratobasidium theobromae, which causes vascular-streak dieback in Theobroma cacao.</title>
        <authorList>
            <person name="Ali S.S."/>
            <person name="Asman A."/>
            <person name="Shao J."/>
            <person name="Firmansyah A.P."/>
            <person name="Susilo A.W."/>
            <person name="Rosmana A."/>
            <person name="McMahon P."/>
            <person name="Junaid M."/>
            <person name="Guest D."/>
            <person name="Kheng T.Y."/>
            <person name="Meinhardt L.W."/>
            <person name="Bailey B.A."/>
        </authorList>
    </citation>
    <scope>NUCLEOTIDE SEQUENCE [LARGE SCALE GENOMIC DNA]</scope>
    <source>
        <strain evidence="15 16">CT2</strain>
    </source>
</reference>
<feature type="compositionally biased region" description="Basic residues" evidence="13">
    <location>
        <begin position="631"/>
        <end position="642"/>
    </location>
</feature>
<dbReference type="GO" id="GO:0008380">
    <property type="term" value="P:RNA splicing"/>
    <property type="evidence" value="ECO:0007669"/>
    <property type="project" value="UniProtKB-KW"/>
</dbReference>
<accession>A0A5N5QUC1</accession>
<keyword evidence="10" id="KW-0866">Nonsense-mediated mRNA decay</keyword>
<dbReference type="PRINTS" id="PR01217">
    <property type="entry name" value="PRICHEXTENSN"/>
</dbReference>